<dbReference type="OrthoDB" id="9802763at2"/>
<dbReference type="Proteomes" id="UP000318478">
    <property type="component" value="Unassembled WGS sequence"/>
</dbReference>
<dbReference type="AlphaFoldDB" id="A0A5C5XS15"/>
<sequence>MSVVYIMLPVALLLAGVGVVAFCWAVRDGQLDDLDSEAARLLEDDEDARIGRS</sequence>
<protein>
    <submittedName>
        <fullName evidence="2">Cytochrome oxidase maturation protein cbb3-type</fullName>
    </submittedName>
</protein>
<dbReference type="RefSeq" id="WP_146591918.1">
    <property type="nucleotide sequence ID" value="NZ_SJPO01000019.1"/>
</dbReference>
<name>A0A5C5XS15_9BACT</name>
<evidence type="ECO:0000256" key="1">
    <source>
        <dbReference type="SAM" id="Phobius"/>
    </source>
</evidence>
<feature type="transmembrane region" description="Helical" evidence="1">
    <location>
        <begin position="6"/>
        <end position="26"/>
    </location>
</feature>
<dbReference type="EMBL" id="SJPO01000019">
    <property type="protein sequence ID" value="TWT65439.1"/>
    <property type="molecule type" value="Genomic_DNA"/>
</dbReference>
<keyword evidence="1" id="KW-0472">Membrane</keyword>
<gene>
    <name evidence="2" type="ORF">Pla123a_49070</name>
</gene>
<dbReference type="PANTHER" id="PTHR41532">
    <property type="entry name" value="FIXS PROTEIN"/>
    <property type="match status" value="1"/>
</dbReference>
<keyword evidence="1" id="KW-1133">Transmembrane helix</keyword>
<dbReference type="InterPro" id="IPR004714">
    <property type="entry name" value="Cyt_oxidase_maturation_cbb3"/>
</dbReference>
<keyword evidence="1" id="KW-0812">Transmembrane</keyword>
<evidence type="ECO:0000313" key="2">
    <source>
        <dbReference type="EMBL" id="TWT65439.1"/>
    </source>
</evidence>
<dbReference type="Pfam" id="PF03597">
    <property type="entry name" value="FixS"/>
    <property type="match status" value="1"/>
</dbReference>
<keyword evidence="3" id="KW-1185">Reference proteome</keyword>
<proteinExistence type="predicted"/>
<comment type="caution">
    <text evidence="2">The sequence shown here is derived from an EMBL/GenBank/DDBJ whole genome shotgun (WGS) entry which is preliminary data.</text>
</comment>
<dbReference type="PANTHER" id="PTHR41532:SF1">
    <property type="entry name" value="FIXS PROTEIN"/>
    <property type="match status" value="1"/>
</dbReference>
<accession>A0A5C5XS15</accession>
<organism evidence="2 3">
    <name type="scientific">Posidoniimonas polymericola</name>
    <dbReference type="NCBI Taxonomy" id="2528002"/>
    <lineage>
        <taxon>Bacteria</taxon>
        <taxon>Pseudomonadati</taxon>
        <taxon>Planctomycetota</taxon>
        <taxon>Planctomycetia</taxon>
        <taxon>Pirellulales</taxon>
        <taxon>Lacipirellulaceae</taxon>
        <taxon>Posidoniimonas</taxon>
    </lineage>
</organism>
<reference evidence="2 3" key="1">
    <citation type="submission" date="2019-02" db="EMBL/GenBank/DDBJ databases">
        <title>Deep-cultivation of Planctomycetes and their phenomic and genomic characterization uncovers novel biology.</title>
        <authorList>
            <person name="Wiegand S."/>
            <person name="Jogler M."/>
            <person name="Boedeker C."/>
            <person name="Pinto D."/>
            <person name="Vollmers J."/>
            <person name="Rivas-Marin E."/>
            <person name="Kohn T."/>
            <person name="Peeters S.H."/>
            <person name="Heuer A."/>
            <person name="Rast P."/>
            <person name="Oberbeckmann S."/>
            <person name="Bunk B."/>
            <person name="Jeske O."/>
            <person name="Meyerdierks A."/>
            <person name="Storesund J.E."/>
            <person name="Kallscheuer N."/>
            <person name="Luecker S."/>
            <person name="Lage O.M."/>
            <person name="Pohl T."/>
            <person name="Merkel B.J."/>
            <person name="Hornburger P."/>
            <person name="Mueller R.-W."/>
            <person name="Bruemmer F."/>
            <person name="Labrenz M."/>
            <person name="Spormann A.M."/>
            <person name="Op Den Camp H."/>
            <person name="Overmann J."/>
            <person name="Amann R."/>
            <person name="Jetten M.S.M."/>
            <person name="Mascher T."/>
            <person name="Medema M.H."/>
            <person name="Devos D.P."/>
            <person name="Kaster A.-K."/>
            <person name="Ovreas L."/>
            <person name="Rohde M."/>
            <person name="Galperin M.Y."/>
            <person name="Jogler C."/>
        </authorList>
    </citation>
    <scope>NUCLEOTIDE SEQUENCE [LARGE SCALE GENOMIC DNA]</scope>
    <source>
        <strain evidence="2 3">Pla123a</strain>
    </source>
</reference>
<evidence type="ECO:0000313" key="3">
    <source>
        <dbReference type="Proteomes" id="UP000318478"/>
    </source>
</evidence>
<dbReference type="NCBIfam" id="TIGR00847">
    <property type="entry name" value="ccoS"/>
    <property type="match status" value="1"/>
</dbReference>